<feature type="region of interest" description="Disordered" evidence="8">
    <location>
        <begin position="776"/>
        <end position="802"/>
    </location>
</feature>
<evidence type="ECO:0000256" key="5">
    <source>
        <dbReference type="ARBA" id="ARBA00023136"/>
    </source>
</evidence>
<dbReference type="InterPro" id="IPR037066">
    <property type="entry name" value="Plug_dom_sf"/>
</dbReference>
<organism evidence="11 12">
    <name type="scientific">Polaribacter pacificus</name>
    <dbReference type="NCBI Taxonomy" id="1775173"/>
    <lineage>
        <taxon>Bacteria</taxon>
        <taxon>Pseudomonadati</taxon>
        <taxon>Bacteroidota</taxon>
        <taxon>Flavobacteriia</taxon>
        <taxon>Flavobacteriales</taxon>
        <taxon>Flavobacteriaceae</taxon>
    </lineage>
</organism>
<evidence type="ECO:0000256" key="1">
    <source>
        <dbReference type="ARBA" id="ARBA00004571"/>
    </source>
</evidence>
<dbReference type="Pfam" id="PF14905">
    <property type="entry name" value="OMP_b-brl_3"/>
    <property type="match status" value="1"/>
</dbReference>
<dbReference type="InterPro" id="IPR041700">
    <property type="entry name" value="OMP_b-brl_3"/>
</dbReference>
<keyword evidence="2 7" id="KW-0813">Transport</keyword>
<keyword evidence="6 7" id="KW-0998">Cell outer membrane</keyword>
<evidence type="ECO:0000256" key="7">
    <source>
        <dbReference type="PROSITE-ProRule" id="PRU01360"/>
    </source>
</evidence>
<comment type="caution">
    <text evidence="11">The sequence shown here is derived from an EMBL/GenBank/DDBJ whole genome shotgun (WGS) entry which is preliminary data.</text>
</comment>
<evidence type="ECO:0000256" key="2">
    <source>
        <dbReference type="ARBA" id="ARBA00022448"/>
    </source>
</evidence>
<evidence type="ECO:0000259" key="10">
    <source>
        <dbReference type="Pfam" id="PF14905"/>
    </source>
</evidence>
<dbReference type="PANTHER" id="PTHR40980">
    <property type="entry name" value="PLUG DOMAIN-CONTAINING PROTEIN"/>
    <property type="match status" value="1"/>
</dbReference>
<reference evidence="11" key="1">
    <citation type="journal article" date="2014" name="Int. J. Syst. Evol. Microbiol.">
        <title>Complete genome sequence of Corynebacterium casei LMG S-19264T (=DSM 44701T), isolated from a smear-ripened cheese.</title>
        <authorList>
            <consortium name="US DOE Joint Genome Institute (JGI-PGF)"/>
            <person name="Walter F."/>
            <person name="Albersmeier A."/>
            <person name="Kalinowski J."/>
            <person name="Ruckert C."/>
        </authorList>
    </citation>
    <scope>NUCLEOTIDE SEQUENCE</scope>
    <source>
        <strain evidence="11">CGMCC 1.15763</strain>
    </source>
</reference>
<dbReference type="PANTHER" id="PTHR40980:SF4">
    <property type="entry name" value="TONB-DEPENDENT RECEPTOR-LIKE BETA-BARREL DOMAIN-CONTAINING PROTEIN"/>
    <property type="match status" value="1"/>
</dbReference>
<evidence type="ECO:0000256" key="6">
    <source>
        <dbReference type="ARBA" id="ARBA00023237"/>
    </source>
</evidence>
<keyword evidence="11" id="KW-0675">Receptor</keyword>
<sequence length="802" mass="90455">MLAQGQKPLDQAKTIKITGKIIDAATKEPLEYGTVVLKDVKTQKISGGISDSSGDFSITAPSGTYDISIEFISFKTVTYKNRVVDKDLNLGTIALVEDGQMLEEVNIMPEKSTVDIRLDKKIYNVGKDLTVKGGNVSDVLDNIPSVSVDVEGNVSLRGNENVRILIDGKPSALVGLDGASALRQLPADAIERVELITSPSARYDAEGTAGILNIILRKGKVTGFNGSINPKIGNPEQYGISANLNYRTKKFNIFNNTGYNYRNGPGSSFNDVTYFDANGNTTGYLKEVRESNRLNKGFNTSFGVEYYLTDNSSILANIVYRKSSNESFSSNNVDIFDINRTVTSNRLRIENENQDSNTIQYSLNYTNKFNTIGHQLSVDFQYSKSNQDEFGNIFQNSAFVEDNITVDESTKKLVQVDYVYPFGEGSQLEFGFKGDLEKSNTDYKNLPNVPATYDPSNNLIFEQNVYALYGQYGRKFEKFSFLVGVRNEISDIKINLLTTNVNYEKNYSKFFPTVNFGYELNDSESFTLGVSKRLRRPRSRFLNPFESRSSETNIFKGNVDLNPTYTTSYDFGYLKKWENMTLNSSVYFNHSTDIFQFVTQERGDFVNGVPVLLRTPINLAQEDRYGFELTANYTLSKKVNFSGSFNYFGFKTEGIFEYTNSNNQVITQDFGAQNTSWFTRLNAKVTLPSDIQWQTRFQYNGPQEGAQSKSKGMFSTNLAFSKDLMKDNGTLVLNISDLFNSRKRQSTSYTPNSETYGEYQWRQRQITLSFTYRFNQQNSSQKKDRAPQQQEDDFGGGEGFGK</sequence>
<dbReference type="InterPro" id="IPR036942">
    <property type="entry name" value="Beta-barrel_TonB_sf"/>
</dbReference>
<dbReference type="Pfam" id="PF13715">
    <property type="entry name" value="CarbopepD_reg_2"/>
    <property type="match status" value="1"/>
</dbReference>
<dbReference type="PROSITE" id="PS52016">
    <property type="entry name" value="TONB_DEPENDENT_REC_3"/>
    <property type="match status" value="1"/>
</dbReference>
<evidence type="ECO:0000256" key="8">
    <source>
        <dbReference type="SAM" id="MobiDB-lite"/>
    </source>
</evidence>
<gene>
    <name evidence="11" type="ORF">GCM10011416_21850</name>
</gene>
<evidence type="ECO:0000256" key="4">
    <source>
        <dbReference type="ARBA" id="ARBA00022692"/>
    </source>
</evidence>
<feature type="domain" description="TonB-dependent receptor plug" evidence="9">
    <location>
        <begin position="133"/>
        <end position="211"/>
    </location>
</feature>
<evidence type="ECO:0000256" key="3">
    <source>
        <dbReference type="ARBA" id="ARBA00022452"/>
    </source>
</evidence>
<keyword evidence="12" id="KW-1185">Reference proteome</keyword>
<dbReference type="Proteomes" id="UP000633278">
    <property type="component" value="Unassembled WGS sequence"/>
</dbReference>
<keyword evidence="4 7" id="KW-0812">Transmembrane</keyword>
<dbReference type="Pfam" id="PF07715">
    <property type="entry name" value="Plug"/>
    <property type="match status" value="1"/>
</dbReference>
<keyword evidence="3 7" id="KW-1134">Transmembrane beta strand</keyword>
<dbReference type="Gene3D" id="2.170.130.10">
    <property type="entry name" value="TonB-dependent receptor, plug domain"/>
    <property type="match status" value="1"/>
</dbReference>
<accession>A0A917MF40</accession>
<reference evidence="11" key="2">
    <citation type="submission" date="2020-09" db="EMBL/GenBank/DDBJ databases">
        <authorList>
            <person name="Sun Q."/>
            <person name="Zhou Y."/>
        </authorList>
    </citation>
    <scope>NUCLEOTIDE SEQUENCE</scope>
    <source>
        <strain evidence="11">CGMCC 1.15763</strain>
    </source>
</reference>
<name>A0A917MF40_9FLAO</name>
<dbReference type="SUPFAM" id="SSF56935">
    <property type="entry name" value="Porins"/>
    <property type="match status" value="1"/>
</dbReference>
<dbReference type="InterPro" id="IPR008969">
    <property type="entry name" value="CarboxyPept-like_regulatory"/>
</dbReference>
<dbReference type="SUPFAM" id="SSF49464">
    <property type="entry name" value="Carboxypeptidase regulatory domain-like"/>
    <property type="match status" value="1"/>
</dbReference>
<dbReference type="InterPro" id="IPR012910">
    <property type="entry name" value="Plug_dom"/>
</dbReference>
<dbReference type="GO" id="GO:0009279">
    <property type="term" value="C:cell outer membrane"/>
    <property type="evidence" value="ECO:0007669"/>
    <property type="project" value="UniProtKB-SubCell"/>
</dbReference>
<evidence type="ECO:0000313" key="11">
    <source>
        <dbReference type="EMBL" id="GGH02657.1"/>
    </source>
</evidence>
<dbReference type="EMBL" id="BMJW01000003">
    <property type="protein sequence ID" value="GGH02657.1"/>
    <property type="molecule type" value="Genomic_DNA"/>
</dbReference>
<evidence type="ECO:0000313" key="12">
    <source>
        <dbReference type="Proteomes" id="UP000633278"/>
    </source>
</evidence>
<dbReference type="Gene3D" id="2.40.170.20">
    <property type="entry name" value="TonB-dependent receptor, beta-barrel domain"/>
    <property type="match status" value="1"/>
</dbReference>
<feature type="domain" description="Outer membrane protein beta-barrel" evidence="10">
    <location>
        <begin position="368"/>
        <end position="772"/>
    </location>
</feature>
<comment type="similarity">
    <text evidence="7">Belongs to the TonB-dependent receptor family.</text>
</comment>
<comment type="subcellular location">
    <subcellularLocation>
        <location evidence="1 7">Cell outer membrane</location>
        <topology evidence="1 7">Multi-pass membrane protein</topology>
    </subcellularLocation>
</comment>
<dbReference type="AlphaFoldDB" id="A0A917MF40"/>
<keyword evidence="5 7" id="KW-0472">Membrane</keyword>
<protein>
    <submittedName>
        <fullName evidence="11">TonB-dependent receptor</fullName>
    </submittedName>
</protein>
<dbReference type="InterPro" id="IPR039426">
    <property type="entry name" value="TonB-dep_rcpt-like"/>
</dbReference>
<dbReference type="Gene3D" id="2.60.40.1120">
    <property type="entry name" value="Carboxypeptidase-like, regulatory domain"/>
    <property type="match status" value="1"/>
</dbReference>
<evidence type="ECO:0000259" key="9">
    <source>
        <dbReference type="Pfam" id="PF07715"/>
    </source>
</evidence>
<proteinExistence type="inferred from homology"/>